<keyword evidence="4" id="KW-0949">S-adenosyl-L-methionine</keyword>
<dbReference type="GO" id="GO:0006304">
    <property type="term" value="P:DNA modification"/>
    <property type="evidence" value="ECO:0007669"/>
    <property type="project" value="InterPro"/>
</dbReference>
<evidence type="ECO:0000313" key="7">
    <source>
        <dbReference type="EMBL" id="TRU50141.1"/>
    </source>
</evidence>
<keyword evidence="2" id="KW-0489">Methyltransferase</keyword>
<dbReference type="CDD" id="cd02440">
    <property type="entry name" value="AdoMet_MTases"/>
    <property type="match status" value="1"/>
</dbReference>
<organism evidence="7 8">
    <name type="scientific">Microcystis aeruginosa Ma_QC_Ca_00000000_S207</name>
    <dbReference type="NCBI Taxonomy" id="2486251"/>
    <lineage>
        <taxon>Bacteria</taxon>
        <taxon>Bacillati</taxon>
        <taxon>Cyanobacteriota</taxon>
        <taxon>Cyanophyceae</taxon>
        <taxon>Oscillatoriophycideae</taxon>
        <taxon>Chroococcales</taxon>
        <taxon>Microcystaceae</taxon>
        <taxon>Microcystis</taxon>
    </lineage>
</organism>
<dbReference type="PRINTS" id="PR00507">
    <property type="entry name" value="N12N6MTFRASE"/>
</dbReference>
<dbReference type="Gene3D" id="3.40.50.150">
    <property type="entry name" value="Vaccinia Virus protein VP39"/>
    <property type="match status" value="1"/>
</dbReference>
<evidence type="ECO:0000256" key="3">
    <source>
        <dbReference type="ARBA" id="ARBA00022679"/>
    </source>
</evidence>
<name>A0A552FTU5_MICAE</name>
<dbReference type="GO" id="GO:0032259">
    <property type="term" value="P:methylation"/>
    <property type="evidence" value="ECO:0007669"/>
    <property type="project" value="UniProtKB-KW"/>
</dbReference>
<dbReference type="AlphaFoldDB" id="A0A552FTU5"/>
<evidence type="ECO:0000256" key="4">
    <source>
        <dbReference type="ARBA" id="ARBA00022691"/>
    </source>
</evidence>
<dbReference type="GO" id="GO:0003676">
    <property type="term" value="F:nucleic acid binding"/>
    <property type="evidence" value="ECO:0007669"/>
    <property type="project" value="InterPro"/>
</dbReference>
<dbReference type="GO" id="GO:0009007">
    <property type="term" value="F:site-specific DNA-methyltransferase (adenine-specific) activity"/>
    <property type="evidence" value="ECO:0007669"/>
    <property type="project" value="UniProtKB-EC"/>
</dbReference>
<evidence type="ECO:0000256" key="5">
    <source>
        <dbReference type="ARBA" id="ARBA00047942"/>
    </source>
</evidence>
<dbReference type="PANTHER" id="PTHR33841:SF1">
    <property type="entry name" value="DNA METHYLTRANSFERASE A"/>
    <property type="match status" value="1"/>
</dbReference>
<dbReference type="Proteomes" id="UP000320293">
    <property type="component" value="Unassembled WGS sequence"/>
</dbReference>
<dbReference type="SUPFAM" id="SSF53335">
    <property type="entry name" value="S-adenosyl-L-methionine-dependent methyltransferases"/>
    <property type="match status" value="1"/>
</dbReference>
<dbReference type="InterPro" id="IPR011639">
    <property type="entry name" value="MethylTrfase_TaqI-like_dom"/>
</dbReference>
<dbReference type="InterPro" id="IPR050953">
    <property type="entry name" value="N4_N6_ade-DNA_methylase"/>
</dbReference>
<dbReference type="PROSITE" id="PS00092">
    <property type="entry name" value="N6_MTASE"/>
    <property type="match status" value="1"/>
</dbReference>
<sequence>MVQNLYSIVMELTASSSSTLPSVDRTRKILNDFAYNFEWTPSDSLDIPSTNNFANAHLIVEHGLEHQAVITFLKRPYADLNYSQKKNLLGISYNNLLDWHIQVESERIIYIFNRCSPEKIAKSYPISRENLDNLRSSAFEAISGQRHHPNLPALDDALIETISFWKRNLYAEMEENISNQQFSALFNAIIFTRAVEDNYRRLYPQRYDEFSNSNTLFETFLKNDSNSLTIRESILKTLEDFGQTNIPEYLIDRSLLSAFDSLNTQTVKALLQDFYRIKSARPYEYDFSLISKHALSRIYEKYTSILRVEESHQLSLFSTLPTEQRNKAYGGIYTTPQFIARFFARYLREQMPPIEFQQLKTLEPAIGSGIFVRTLLEIQCDPMQGEVTTELIQSAFQNVFGLDVDPNACQAALLSLSLLHLVLTDQLPLQLSIETAESIQYYQDHPDLKESFTAVITNPPFVALTDQTEAMRERIAQFMGDDGRGRIDLSLAFIKIALEVLKPGGYGLFVLPHKFLLSKSDAKIRQLITQEAWIRCLVNLSAIPIFGQVDTYIVLLIFQKRFNIQPEPLATISNCQELVGRALQDVVEAREVESQFYSVFKVPQNAFNGEDWVIKPPSIARIQQKLETLPKLSEFMNIRVGVQTGNDKVFIVSKSHIPKGEEAIFIPYLSDREMEVYTTPQKVSQYLFYPYFEEKLLEEDELRNKYPKTWKYLLSDKEQLESRAALKKNNTLWWQLDRPRCDYLLQPKIISPHLSIMPRFSLDFEGKFAVIRSPIIYPKDRQIENDLLRYFVAVLNSSICYRYISEYSHKYGSGYSMLEPKTLLKTPIPDPTKVSSFDMSQLLRLVDQRFLASGKEAIQLEIEIDKAVSKLYGFTEEDCSIYGV</sequence>
<dbReference type="InterPro" id="IPR029063">
    <property type="entry name" value="SAM-dependent_MTases_sf"/>
</dbReference>
<keyword evidence="3" id="KW-0808">Transferase</keyword>
<accession>A0A552FTU5</accession>
<protein>
    <recommendedName>
        <fullName evidence="1">site-specific DNA-methyltransferase (adenine-specific)</fullName>
        <ecNumber evidence="1">2.1.1.72</ecNumber>
    </recommendedName>
</protein>
<reference evidence="7 8" key="1">
    <citation type="submission" date="2019-01" db="EMBL/GenBank/DDBJ databases">
        <title>Coherence of Microcystis species and biogeography revealed through population genomics.</title>
        <authorList>
            <person name="Perez-Carrascal O.M."/>
            <person name="Terrat Y."/>
            <person name="Giani A."/>
            <person name="Fortin N."/>
            <person name="Tromas N."/>
            <person name="Shapiro B.J."/>
        </authorList>
    </citation>
    <scope>NUCLEOTIDE SEQUENCE [LARGE SCALE GENOMIC DNA]</scope>
    <source>
        <strain evidence="7">Ma_QC_Ca_00000000_S207</strain>
    </source>
</reference>
<evidence type="ECO:0000256" key="1">
    <source>
        <dbReference type="ARBA" id="ARBA00011900"/>
    </source>
</evidence>
<comment type="caution">
    <text evidence="7">The sequence shown here is derived from an EMBL/GenBank/DDBJ whole genome shotgun (WGS) entry which is preliminary data.</text>
</comment>
<evidence type="ECO:0000256" key="2">
    <source>
        <dbReference type="ARBA" id="ARBA00022603"/>
    </source>
</evidence>
<dbReference type="InterPro" id="IPR002052">
    <property type="entry name" value="DNA_methylase_N6_adenine_CS"/>
</dbReference>
<proteinExistence type="predicted"/>
<feature type="domain" description="Type II methyltransferase M.TaqI-like" evidence="6">
    <location>
        <begin position="397"/>
        <end position="546"/>
    </location>
</feature>
<dbReference type="PANTHER" id="PTHR33841">
    <property type="entry name" value="DNA METHYLTRANSFERASE YEEA-RELATED"/>
    <property type="match status" value="1"/>
</dbReference>
<dbReference type="EC" id="2.1.1.72" evidence="1"/>
<evidence type="ECO:0000259" key="6">
    <source>
        <dbReference type="Pfam" id="PF07669"/>
    </source>
</evidence>
<dbReference type="Pfam" id="PF07669">
    <property type="entry name" value="Eco57I"/>
    <property type="match status" value="1"/>
</dbReference>
<dbReference type="EMBL" id="SFBF01000118">
    <property type="protein sequence ID" value="TRU50141.1"/>
    <property type="molecule type" value="Genomic_DNA"/>
</dbReference>
<evidence type="ECO:0000313" key="8">
    <source>
        <dbReference type="Proteomes" id="UP000320293"/>
    </source>
</evidence>
<gene>
    <name evidence="7" type="ORF">EWV91_06525</name>
</gene>
<comment type="catalytic activity">
    <reaction evidence="5">
        <text>a 2'-deoxyadenosine in DNA + S-adenosyl-L-methionine = an N(6)-methyl-2'-deoxyadenosine in DNA + S-adenosyl-L-homocysteine + H(+)</text>
        <dbReference type="Rhea" id="RHEA:15197"/>
        <dbReference type="Rhea" id="RHEA-COMP:12418"/>
        <dbReference type="Rhea" id="RHEA-COMP:12419"/>
        <dbReference type="ChEBI" id="CHEBI:15378"/>
        <dbReference type="ChEBI" id="CHEBI:57856"/>
        <dbReference type="ChEBI" id="CHEBI:59789"/>
        <dbReference type="ChEBI" id="CHEBI:90615"/>
        <dbReference type="ChEBI" id="CHEBI:90616"/>
        <dbReference type="EC" id="2.1.1.72"/>
    </reaction>
</comment>